<evidence type="ECO:0000259" key="4">
    <source>
        <dbReference type="Pfam" id="PF00195"/>
    </source>
</evidence>
<gene>
    <name evidence="6" type="primary">PKS5</name>
</gene>
<dbReference type="GO" id="GO:0005783">
    <property type="term" value="C:endoplasmic reticulum"/>
    <property type="evidence" value="ECO:0007669"/>
    <property type="project" value="UniProtKB-ARBA"/>
</dbReference>
<evidence type="ECO:0000313" key="6">
    <source>
        <dbReference type="EMBL" id="ALI57120.1"/>
    </source>
</evidence>
<feature type="active site" description="Acyl-thioester intermediate" evidence="2">
    <location>
        <position position="165"/>
    </location>
</feature>
<name>A0A1U8XXE1_AQUCR</name>
<dbReference type="PANTHER" id="PTHR11877:SF56">
    <property type="entry name" value="CHALCONE SYNTHASE"/>
    <property type="match status" value="1"/>
</dbReference>
<dbReference type="InterPro" id="IPR011141">
    <property type="entry name" value="Polyketide_synthase_type-III"/>
</dbReference>
<dbReference type="EMBL" id="KP987573">
    <property type="protein sequence ID" value="ALI57120.1"/>
    <property type="molecule type" value="mRNA"/>
</dbReference>
<dbReference type="InterPro" id="IPR001099">
    <property type="entry name" value="Chalcone/stilbene_synt_N"/>
</dbReference>
<keyword evidence="3" id="KW-0808">Transferase</keyword>
<dbReference type="Gene3D" id="3.40.47.10">
    <property type="match status" value="2"/>
</dbReference>
<dbReference type="InterPro" id="IPR016039">
    <property type="entry name" value="Thiolase-like"/>
</dbReference>
<organism evidence="6">
    <name type="scientific">Aquilaria crassna</name>
    <name type="common">Eagle wood</name>
    <dbReference type="NCBI Taxonomy" id="223751"/>
    <lineage>
        <taxon>Eukaryota</taxon>
        <taxon>Viridiplantae</taxon>
        <taxon>Streptophyta</taxon>
        <taxon>Embryophyta</taxon>
        <taxon>Tracheophyta</taxon>
        <taxon>Spermatophyta</taxon>
        <taxon>Magnoliopsida</taxon>
        <taxon>eudicotyledons</taxon>
        <taxon>Gunneridae</taxon>
        <taxon>Pentapetalae</taxon>
        <taxon>rosids</taxon>
        <taxon>malvids</taxon>
        <taxon>Malvales</taxon>
        <taxon>Thymelaeaceae</taxon>
        <taxon>Aquilaria</taxon>
    </lineage>
</organism>
<dbReference type="PANTHER" id="PTHR11877">
    <property type="entry name" value="HYDROXYMETHYLGLUTARYL-COA SYNTHASE"/>
    <property type="match status" value="1"/>
</dbReference>
<sequence>MERVEKRQPNQWRGKGVATILAIGTANPPNCYLQSDFPDFYFRATNSNHKTELKDKFRRMCEKSKIKKRYLYLTEETLRRSPNICSHEDPSLTARQDILCPEIPKLGMEAALIALKEWGRPKSLITHLIFQTTHGVEAPGADFRLLNLLSLNSNVKRVMSYTAGCNAGALTLRMAKDFSENNPRARVLLVCSELTVGTFRGPSESNVSDMVLRAIGGDGAAALIIGSDPDPSVERPLFEIAATSQGIVPGTEDCIGGRLTEVGLTSFLSKDVPTFIGEYIEKVLVELCGSGGLTGRDWNSFFWVVHTGGVAVLDQVEAKLGLVQEKLGASRHVLSQYGNMLSASVFFVLDEMRKRSSEQGKGTTGDGSEWGILYGYGPGITLDATLLRSVALN</sequence>
<dbReference type="InterPro" id="IPR012328">
    <property type="entry name" value="Chalcone/stilbene_synt_C"/>
</dbReference>
<dbReference type="Pfam" id="PF00195">
    <property type="entry name" value="Chal_sti_synt_N"/>
    <property type="match status" value="1"/>
</dbReference>
<dbReference type="FunFam" id="3.40.47.10:FF:000025">
    <property type="entry name" value="Chalcone synthase 2"/>
    <property type="match status" value="1"/>
</dbReference>
<evidence type="ECO:0000256" key="1">
    <source>
        <dbReference type="ARBA" id="ARBA00005531"/>
    </source>
</evidence>
<dbReference type="GO" id="GO:0016747">
    <property type="term" value="F:acyltransferase activity, transferring groups other than amino-acyl groups"/>
    <property type="evidence" value="ECO:0007669"/>
    <property type="project" value="InterPro"/>
</dbReference>
<dbReference type="GO" id="GO:0030639">
    <property type="term" value="P:polyketide biosynthetic process"/>
    <property type="evidence" value="ECO:0007669"/>
    <property type="project" value="TreeGrafter"/>
</dbReference>
<dbReference type="SUPFAM" id="SSF53901">
    <property type="entry name" value="Thiolase-like"/>
    <property type="match status" value="2"/>
</dbReference>
<accession>A0A1U8XXE1</accession>
<dbReference type="Pfam" id="PF02797">
    <property type="entry name" value="Chal_sti_synt_C"/>
    <property type="match status" value="1"/>
</dbReference>
<dbReference type="PIRSF" id="PIRSF000451">
    <property type="entry name" value="PKS_III"/>
    <property type="match status" value="1"/>
</dbReference>
<evidence type="ECO:0000259" key="5">
    <source>
        <dbReference type="Pfam" id="PF02797"/>
    </source>
</evidence>
<dbReference type="FunFam" id="3.40.47.10:FF:000014">
    <property type="entry name" value="Chalcone synthase 1"/>
    <property type="match status" value="1"/>
</dbReference>
<feature type="domain" description="Chalcone/stilbene synthase N-terminal" evidence="4">
    <location>
        <begin position="10"/>
        <end position="229"/>
    </location>
</feature>
<keyword evidence="3" id="KW-0012">Acyltransferase</keyword>
<comment type="similarity">
    <text evidence="1 3">Belongs to the thiolase-like superfamily. Chalcone/stilbene synthases family.</text>
</comment>
<evidence type="ECO:0000256" key="2">
    <source>
        <dbReference type="PIRSR" id="PIRSR000451-1"/>
    </source>
</evidence>
<dbReference type="CDD" id="cd00831">
    <property type="entry name" value="CHS_like"/>
    <property type="match status" value="1"/>
</dbReference>
<proteinExistence type="evidence at transcript level"/>
<protein>
    <submittedName>
        <fullName evidence="6">Polyketide synthase</fullName>
    </submittedName>
</protein>
<evidence type="ECO:0000256" key="3">
    <source>
        <dbReference type="RuleBase" id="RU003633"/>
    </source>
</evidence>
<dbReference type="AlphaFoldDB" id="A0A1U8XXE1"/>
<feature type="domain" description="Chalcone/stilbene synthase C-terminal" evidence="5">
    <location>
        <begin position="239"/>
        <end position="390"/>
    </location>
</feature>
<reference evidence="6" key="1">
    <citation type="submission" date="2015-03" db="EMBL/GenBank/DDBJ databases">
        <authorList>
            <person name="Murphy D."/>
        </authorList>
    </citation>
    <scope>NUCLEOTIDE SEQUENCE</scope>
</reference>